<accession>A0A4Y2E5X0</accession>
<dbReference type="AlphaFoldDB" id="A0A4Y2E5X0"/>
<dbReference type="EMBL" id="BGPR01000511">
    <property type="protein sequence ID" value="GBM24137.1"/>
    <property type="molecule type" value="Genomic_DNA"/>
</dbReference>
<sequence length="83" mass="9265">MLGRLEQRDQTSTSRAQEQYSAVFEELSKQIAAEDKSGALYLDGEVTENSDLKTDSETDLENNPVTKNIETQTVTQMLVSSIH</sequence>
<name>A0A4Y2E5X0_ARAVE</name>
<reference evidence="1 2" key="1">
    <citation type="journal article" date="2019" name="Sci. Rep.">
        <title>Orb-weaving spider Araneus ventricosus genome elucidates the spidroin gene catalogue.</title>
        <authorList>
            <person name="Kono N."/>
            <person name="Nakamura H."/>
            <person name="Ohtoshi R."/>
            <person name="Moran D.A.P."/>
            <person name="Shinohara A."/>
            <person name="Yoshida Y."/>
            <person name="Fujiwara M."/>
            <person name="Mori M."/>
            <person name="Tomita M."/>
            <person name="Arakawa K."/>
        </authorList>
    </citation>
    <scope>NUCLEOTIDE SEQUENCE [LARGE SCALE GENOMIC DNA]</scope>
</reference>
<keyword evidence="2" id="KW-1185">Reference proteome</keyword>
<gene>
    <name evidence="1" type="ORF">AVEN_50249_1</name>
</gene>
<evidence type="ECO:0000313" key="1">
    <source>
        <dbReference type="EMBL" id="GBM24137.1"/>
    </source>
</evidence>
<dbReference type="Proteomes" id="UP000499080">
    <property type="component" value="Unassembled WGS sequence"/>
</dbReference>
<organism evidence="1 2">
    <name type="scientific">Araneus ventricosus</name>
    <name type="common">Orbweaver spider</name>
    <name type="synonym">Epeira ventricosa</name>
    <dbReference type="NCBI Taxonomy" id="182803"/>
    <lineage>
        <taxon>Eukaryota</taxon>
        <taxon>Metazoa</taxon>
        <taxon>Ecdysozoa</taxon>
        <taxon>Arthropoda</taxon>
        <taxon>Chelicerata</taxon>
        <taxon>Arachnida</taxon>
        <taxon>Araneae</taxon>
        <taxon>Araneomorphae</taxon>
        <taxon>Entelegynae</taxon>
        <taxon>Araneoidea</taxon>
        <taxon>Araneidae</taxon>
        <taxon>Araneus</taxon>
    </lineage>
</organism>
<protein>
    <submittedName>
        <fullName evidence="1">Uncharacterized protein</fullName>
    </submittedName>
</protein>
<comment type="caution">
    <text evidence="1">The sequence shown here is derived from an EMBL/GenBank/DDBJ whole genome shotgun (WGS) entry which is preliminary data.</text>
</comment>
<proteinExistence type="predicted"/>
<evidence type="ECO:0000313" key="2">
    <source>
        <dbReference type="Proteomes" id="UP000499080"/>
    </source>
</evidence>